<organism evidence="3 4">
    <name type="scientific">Galendromus occidentalis</name>
    <name type="common">western predatory mite</name>
    <dbReference type="NCBI Taxonomy" id="34638"/>
    <lineage>
        <taxon>Eukaryota</taxon>
        <taxon>Metazoa</taxon>
        <taxon>Ecdysozoa</taxon>
        <taxon>Arthropoda</taxon>
        <taxon>Chelicerata</taxon>
        <taxon>Arachnida</taxon>
        <taxon>Acari</taxon>
        <taxon>Parasitiformes</taxon>
        <taxon>Mesostigmata</taxon>
        <taxon>Gamasina</taxon>
        <taxon>Phytoseioidea</taxon>
        <taxon>Phytoseiidae</taxon>
        <taxon>Typhlodrominae</taxon>
        <taxon>Galendromus</taxon>
    </lineage>
</organism>
<evidence type="ECO:0000256" key="1">
    <source>
        <dbReference type="ARBA" id="ARBA00005350"/>
    </source>
</evidence>
<sequence length="246" mass="27934">MAQPTLPEYQSSELHHAAGVDYYGRYLIALIDLDEVHIHESPRRPDAETTFEVYKHDRRPILTGIEENHIMSSFCFFVKGFNISFKNRSDQAVLTMKRPACRCCGIFLPCCCSDELIVESPPGNHVGTVRENWSLGGVSFDILEPRGEPIMKLTSDCCAISASKNLENDVKFKIHDLRTTSEIGEVVHNLDSHSHERRIVNNYCVSFSRALPVHWKALMIGSAILLNFRYFKNPRQPRQVAGEQQG</sequence>
<gene>
    <name evidence="4" type="primary">LOC100908439</name>
</gene>
<dbReference type="GO" id="GO:0005886">
    <property type="term" value="C:plasma membrane"/>
    <property type="evidence" value="ECO:0007669"/>
    <property type="project" value="TreeGrafter"/>
</dbReference>
<dbReference type="PANTHER" id="PTHR23248:SF9">
    <property type="entry name" value="PHOSPHOLIPID SCRAMBLASE"/>
    <property type="match status" value="1"/>
</dbReference>
<accession>A0AAJ6QP64</accession>
<reference evidence="4" key="1">
    <citation type="submission" date="2025-08" db="UniProtKB">
        <authorList>
            <consortium name="RefSeq"/>
        </authorList>
    </citation>
    <scope>IDENTIFICATION</scope>
</reference>
<proteinExistence type="inferred from homology"/>
<dbReference type="Proteomes" id="UP000694867">
    <property type="component" value="Unplaced"/>
</dbReference>
<evidence type="ECO:0000313" key="4">
    <source>
        <dbReference type="RefSeq" id="XP_003739307.1"/>
    </source>
</evidence>
<dbReference type="GO" id="GO:0017128">
    <property type="term" value="F:phospholipid scramblase activity"/>
    <property type="evidence" value="ECO:0007669"/>
    <property type="project" value="InterPro"/>
</dbReference>
<dbReference type="AlphaFoldDB" id="A0AAJ6QP64"/>
<comment type="function">
    <text evidence="2">May mediate accelerated ATP-independent bidirectional transbilayer migration of phospholipids upon binding calcium ions that results in a loss of phospholipid asymmetry in the plasma membrane.</text>
</comment>
<keyword evidence="3" id="KW-1185">Reference proteome</keyword>
<comment type="cofactor">
    <cofactor evidence="2">
        <name>Ca(2+)</name>
        <dbReference type="ChEBI" id="CHEBI:29108"/>
    </cofactor>
</comment>
<comment type="similarity">
    <text evidence="1 2">Belongs to the phospholipid scramblase family.</text>
</comment>
<evidence type="ECO:0000313" key="3">
    <source>
        <dbReference type="Proteomes" id="UP000694867"/>
    </source>
</evidence>
<dbReference type="KEGG" id="goe:100908439"/>
<protein>
    <recommendedName>
        <fullName evidence="2">Phospholipid scramblase</fullName>
    </recommendedName>
</protein>
<name>A0AAJ6QP64_9ACAR</name>
<keyword evidence="2" id="KW-0449">Lipoprotein</keyword>
<dbReference type="RefSeq" id="XP_003739307.1">
    <property type="nucleotide sequence ID" value="XM_003739259.2"/>
</dbReference>
<keyword evidence="2" id="KW-0564">Palmitate</keyword>
<keyword evidence="2" id="KW-0106">Calcium</keyword>
<dbReference type="PANTHER" id="PTHR23248">
    <property type="entry name" value="PHOSPHOLIPID SCRAMBLASE-RELATED"/>
    <property type="match status" value="1"/>
</dbReference>
<evidence type="ECO:0000256" key="2">
    <source>
        <dbReference type="RuleBase" id="RU363116"/>
    </source>
</evidence>
<dbReference type="GeneID" id="100908439"/>
<dbReference type="Pfam" id="PF03803">
    <property type="entry name" value="Scramblase"/>
    <property type="match status" value="1"/>
</dbReference>
<dbReference type="InterPro" id="IPR005552">
    <property type="entry name" value="Scramblase"/>
</dbReference>